<evidence type="ECO:0000256" key="1">
    <source>
        <dbReference type="SAM" id="SignalP"/>
    </source>
</evidence>
<feature type="chain" id="PRO_5026183046" evidence="1">
    <location>
        <begin position="22"/>
        <end position="254"/>
    </location>
</feature>
<sequence length="254" mass="27716">MRRGIAVIAAALLAASLPAAAQDAEHPDLSGFWSAPLQAFPMPEDLKAKLPPGTVVIDDTGPAEFPRGEYGGLELTPAAEALAADWQPEDDMALDRVCLAPSIVYSLQGPFPFEIVQAPGLLVFRYEYYDQVRLIYTDGRGHPPADAPHSKMGHSIGHWEGDELVVDTTHLAPSTITNNGLFHSDKAHMIERYRVSQDGKRLEATQWFEDPEMLANSGARFVAWQKDPAGYVHPYECDPTFALEYQGVAGASAE</sequence>
<keyword evidence="3" id="KW-1185">Reference proteome</keyword>
<protein>
    <submittedName>
        <fullName evidence="2">Uncharacterized protein</fullName>
    </submittedName>
</protein>
<dbReference type="OrthoDB" id="7054794at2"/>
<dbReference type="AlphaFoldDB" id="A0A6I4USM5"/>
<dbReference type="EMBL" id="WTYK01000001">
    <property type="protein sequence ID" value="MXP40603.1"/>
    <property type="molecule type" value="Genomic_DNA"/>
</dbReference>
<reference evidence="2 3" key="1">
    <citation type="submission" date="2019-12" db="EMBL/GenBank/DDBJ databases">
        <title>Genomic-based taxomic classification of the family Erythrobacteraceae.</title>
        <authorList>
            <person name="Xu L."/>
        </authorList>
    </citation>
    <scope>NUCLEOTIDE SEQUENCE [LARGE SCALE GENOMIC DNA]</scope>
    <source>
        <strain evidence="2 3">MCCC 1K02066</strain>
    </source>
</reference>
<name>A0A6I4USM5_9SPHN</name>
<evidence type="ECO:0000313" key="2">
    <source>
        <dbReference type="EMBL" id="MXP40603.1"/>
    </source>
</evidence>
<feature type="signal peptide" evidence="1">
    <location>
        <begin position="1"/>
        <end position="21"/>
    </location>
</feature>
<proteinExistence type="predicted"/>
<dbReference type="Proteomes" id="UP000469159">
    <property type="component" value="Unassembled WGS sequence"/>
</dbReference>
<gene>
    <name evidence="2" type="ORF">GRI75_02935</name>
</gene>
<organism evidence="2 3">
    <name type="scientific">Croceibacterium soli</name>
    <dbReference type="NCBI Taxonomy" id="1739690"/>
    <lineage>
        <taxon>Bacteria</taxon>
        <taxon>Pseudomonadati</taxon>
        <taxon>Pseudomonadota</taxon>
        <taxon>Alphaproteobacteria</taxon>
        <taxon>Sphingomonadales</taxon>
        <taxon>Erythrobacteraceae</taxon>
        <taxon>Croceibacterium</taxon>
    </lineage>
</organism>
<comment type="caution">
    <text evidence="2">The sequence shown here is derived from an EMBL/GenBank/DDBJ whole genome shotgun (WGS) entry which is preliminary data.</text>
</comment>
<dbReference type="RefSeq" id="WP_160745415.1">
    <property type="nucleotide sequence ID" value="NZ_WTYK01000001.1"/>
</dbReference>
<accession>A0A6I4USM5</accession>
<evidence type="ECO:0000313" key="3">
    <source>
        <dbReference type="Proteomes" id="UP000469159"/>
    </source>
</evidence>
<keyword evidence="1" id="KW-0732">Signal</keyword>